<dbReference type="PANTHER" id="PTHR42730">
    <property type="entry name" value="2-OXOGLUTARATE SYNTHASE SUBUNIT KORC"/>
    <property type="match status" value="1"/>
</dbReference>
<dbReference type="GO" id="GO:0016903">
    <property type="term" value="F:oxidoreductase activity, acting on the aldehyde or oxo group of donors"/>
    <property type="evidence" value="ECO:0007669"/>
    <property type="project" value="InterPro"/>
</dbReference>
<dbReference type="Gene3D" id="3.40.920.10">
    <property type="entry name" value="Pyruvate-ferredoxin oxidoreductase, PFOR, domain III"/>
    <property type="match status" value="1"/>
</dbReference>
<proteinExistence type="predicted"/>
<accession>A0A3B0SU03</accession>
<sequence>MGRNEIRIAGAGGQGVVTAGRILAEAAILSGSHATHSQVYGPQSRGGASRSDIVIATEPIAFPLADNIDLLFVLSSDAFAKYEPELGPNGALIVDTRCAPESLNGDTPQYAVVDTARAVSGGQLVTGVVALGVLQAHTQCVDAEALRQAVAARVPAQHTKMNLEALDAGMGLVGGESS</sequence>
<evidence type="ECO:0000259" key="2">
    <source>
        <dbReference type="Pfam" id="PF01558"/>
    </source>
</evidence>
<dbReference type="EMBL" id="UOEK01000513">
    <property type="protein sequence ID" value="VAW08988.1"/>
    <property type="molecule type" value="Genomic_DNA"/>
</dbReference>
<reference evidence="3" key="1">
    <citation type="submission" date="2018-06" db="EMBL/GenBank/DDBJ databases">
        <authorList>
            <person name="Zhirakovskaya E."/>
        </authorList>
    </citation>
    <scope>NUCLEOTIDE SEQUENCE</scope>
</reference>
<gene>
    <name evidence="3" type="ORF">MNBD_ACTINO02-3194</name>
</gene>
<dbReference type="SUPFAM" id="SSF53323">
    <property type="entry name" value="Pyruvate-ferredoxin oxidoreductase, PFOR, domain III"/>
    <property type="match status" value="1"/>
</dbReference>
<protein>
    <recommendedName>
        <fullName evidence="2">Pyruvate/ketoisovalerate oxidoreductase catalytic domain-containing protein</fullName>
    </recommendedName>
</protein>
<evidence type="ECO:0000256" key="1">
    <source>
        <dbReference type="ARBA" id="ARBA00023002"/>
    </source>
</evidence>
<dbReference type="AlphaFoldDB" id="A0A3B0SU03"/>
<keyword evidence="1" id="KW-0560">Oxidoreductase</keyword>
<organism evidence="3">
    <name type="scientific">hydrothermal vent metagenome</name>
    <dbReference type="NCBI Taxonomy" id="652676"/>
    <lineage>
        <taxon>unclassified sequences</taxon>
        <taxon>metagenomes</taxon>
        <taxon>ecological metagenomes</taxon>
    </lineage>
</organism>
<evidence type="ECO:0000313" key="3">
    <source>
        <dbReference type="EMBL" id="VAW08988.1"/>
    </source>
</evidence>
<feature type="domain" description="Pyruvate/ketoisovalerate oxidoreductase catalytic" evidence="2">
    <location>
        <begin position="12"/>
        <end position="170"/>
    </location>
</feature>
<name>A0A3B0SU03_9ZZZZ</name>
<dbReference type="PANTHER" id="PTHR42730:SF1">
    <property type="entry name" value="2-OXOGLUTARATE SYNTHASE SUBUNIT KORC"/>
    <property type="match status" value="1"/>
</dbReference>
<dbReference type="InterPro" id="IPR019752">
    <property type="entry name" value="Pyrv/ketoisovalerate_OxRed_cat"/>
</dbReference>
<dbReference type="InterPro" id="IPR002869">
    <property type="entry name" value="Pyrv_flavodox_OxRed_cen"/>
</dbReference>
<dbReference type="InterPro" id="IPR052554">
    <property type="entry name" value="2-oxoglutarate_synth_KorC"/>
</dbReference>
<dbReference type="Pfam" id="PF01558">
    <property type="entry name" value="POR"/>
    <property type="match status" value="1"/>
</dbReference>